<accession>A0A644F0U4</accession>
<dbReference type="EMBL" id="AACB03000004">
    <property type="protein sequence ID" value="KAE8302266.1"/>
    <property type="molecule type" value="Genomic_DNA"/>
</dbReference>
<comment type="caution">
    <text evidence="6">The sequence shown here is derived from an EMBL/GenBank/DDBJ whole genome shotgun (WGS) entry which is preliminary data.</text>
</comment>
<comment type="similarity">
    <text evidence="1">Belongs to the snRNP Sm proteins family.</text>
</comment>
<dbReference type="InParanoid" id="A0A644F0U4"/>
<keyword evidence="2" id="KW-0507">mRNA processing</keyword>
<evidence type="ECO:0000256" key="2">
    <source>
        <dbReference type="ARBA" id="ARBA00022664"/>
    </source>
</evidence>
<dbReference type="FunFam" id="2.30.30.100:FF:000123">
    <property type="entry name" value="U6 snRNA-associated Sm-like protein LSm3, putative"/>
    <property type="match status" value="1"/>
</dbReference>
<keyword evidence="4 6" id="KW-0687">Ribonucleoprotein</keyword>
<keyword evidence="3" id="KW-0694">RNA-binding</keyword>
<evidence type="ECO:0000313" key="6">
    <source>
        <dbReference type="EMBL" id="KAE8302266.1"/>
    </source>
</evidence>
<dbReference type="InterPro" id="IPR047575">
    <property type="entry name" value="Sm"/>
</dbReference>
<feature type="domain" description="Sm" evidence="5">
    <location>
        <begin position="10"/>
        <end position="83"/>
    </location>
</feature>
<dbReference type="GO" id="GO:0005688">
    <property type="term" value="C:U6 snRNP"/>
    <property type="evidence" value="ECO:0000318"/>
    <property type="project" value="GO_Central"/>
</dbReference>
<protein>
    <submittedName>
        <fullName evidence="6">Small nuclear ribonucleoprotein Sm D2</fullName>
    </submittedName>
</protein>
<evidence type="ECO:0000259" key="5">
    <source>
        <dbReference type="PROSITE" id="PS52002"/>
    </source>
</evidence>
<dbReference type="InterPro" id="IPR010920">
    <property type="entry name" value="LSM_dom_sf"/>
</dbReference>
<gene>
    <name evidence="6" type="ORF">GL50803_0032297</name>
</gene>
<sequence length="83" mass="9588">MSNKISDSPYAFFDEVLALRKPVLVQLRSGRFITGVLKAYDRHLNLVFSEATETWEENGIEYTEERKNFMLRGDNVIMVVSNS</sequence>
<dbReference type="GO" id="GO:0046540">
    <property type="term" value="C:U4/U6 x U5 tri-snRNP complex"/>
    <property type="evidence" value="ECO:0000318"/>
    <property type="project" value="GO_Central"/>
</dbReference>
<dbReference type="InterPro" id="IPR001163">
    <property type="entry name" value="Sm_dom_euk/arc"/>
</dbReference>
<dbReference type="InterPro" id="IPR044642">
    <property type="entry name" value="PTHR15588"/>
</dbReference>
<dbReference type="AlphaFoldDB" id="A0A644F0U4"/>
<evidence type="ECO:0000313" key="7">
    <source>
        <dbReference type="Proteomes" id="UP000001548"/>
    </source>
</evidence>
<dbReference type="PANTHER" id="PTHR15588:SF9">
    <property type="entry name" value="U6 SNRNA-ASSOCIATED SM-LIKE PROTEIN LSM8"/>
    <property type="match status" value="1"/>
</dbReference>
<dbReference type="SMART" id="SM00651">
    <property type="entry name" value="Sm"/>
    <property type="match status" value="1"/>
</dbReference>
<dbReference type="GO" id="GO:0003729">
    <property type="term" value="F:mRNA binding"/>
    <property type="evidence" value="ECO:0000318"/>
    <property type="project" value="GO_Central"/>
</dbReference>
<proteinExistence type="inferred from homology"/>
<evidence type="ECO:0000256" key="4">
    <source>
        <dbReference type="ARBA" id="ARBA00023274"/>
    </source>
</evidence>
<name>A0A644F0U4_GIAIC</name>
<organism evidence="6 7">
    <name type="scientific">Giardia intestinalis (strain ATCC 50803 / WB clone C6)</name>
    <name type="common">Giardia lamblia</name>
    <dbReference type="NCBI Taxonomy" id="184922"/>
    <lineage>
        <taxon>Eukaryota</taxon>
        <taxon>Metamonada</taxon>
        <taxon>Diplomonadida</taxon>
        <taxon>Hexamitidae</taxon>
        <taxon>Giardiinae</taxon>
        <taxon>Giardia</taxon>
    </lineage>
</organism>
<dbReference type="PROSITE" id="PS52002">
    <property type="entry name" value="SM"/>
    <property type="match status" value="1"/>
</dbReference>
<keyword evidence="7" id="KW-1185">Reference proteome</keyword>
<dbReference type="Gene3D" id="2.30.30.100">
    <property type="match status" value="1"/>
</dbReference>
<dbReference type="Pfam" id="PF01423">
    <property type="entry name" value="LSM"/>
    <property type="match status" value="1"/>
</dbReference>
<dbReference type="PANTHER" id="PTHR15588">
    <property type="entry name" value="LSM1"/>
    <property type="match status" value="1"/>
</dbReference>
<evidence type="ECO:0000256" key="1">
    <source>
        <dbReference type="ARBA" id="ARBA00006850"/>
    </source>
</evidence>
<dbReference type="FunCoup" id="A0A644F0U4">
    <property type="interactions" value="357"/>
</dbReference>
<dbReference type="GO" id="GO:0071011">
    <property type="term" value="C:precatalytic spliceosome"/>
    <property type="evidence" value="ECO:0000318"/>
    <property type="project" value="GO_Central"/>
</dbReference>
<dbReference type="GO" id="GO:0000398">
    <property type="term" value="P:mRNA splicing, via spliceosome"/>
    <property type="evidence" value="ECO:0000318"/>
    <property type="project" value="GO_Central"/>
</dbReference>
<reference evidence="6 7" key="1">
    <citation type="journal article" date="2007" name="Science">
        <title>Genomic minimalism in the early diverging intestinal parasite Giardia lamblia.</title>
        <authorList>
            <person name="Morrison H.G."/>
            <person name="McArthur A.G."/>
            <person name="Gillin F.D."/>
            <person name="Aley S.B."/>
            <person name="Adam R.D."/>
            <person name="Olsen G.J."/>
            <person name="Best A.A."/>
            <person name="Cande W.Z."/>
            <person name="Chen F."/>
            <person name="Cipriano M.J."/>
            <person name="Davids B.J."/>
            <person name="Dawson S.C."/>
            <person name="Elmendorf H.G."/>
            <person name="Hehl A.B."/>
            <person name="Holder M.E."/>
            <person name="Huse S.M."/>
            <person name="Kim U.U."/>
            <person name="Lasek-Nesselquist E."/>
            <person name="Manning G."/>
            <person name="Nigam A."/>
            <person name="Nixon J.E."/>
            <person name="Palm D."/>
            <person name="Passamaneck N.E."/>
            <person name="Prabhu A."/>
            <person name="Reich C.I."/>
            <person name="Reiner D.S."/>
            <person name="Samuelson J."/>
            <person name="Svard S.G."/>
            <person name="Sogin M.L."/>
        </authorList>
    </citation>
    <scope>NUCLEOTIDE SEQUENCE [LARGE SCALE GENOMIC DNA]</scope>
    <source>
        <strain evidence="6 7">WB C6</strain>
    </source>
</reference>
<dbReference type="Proteomes" id="UP000001548">
    <property type="component" value="Unassembled WGS sequence"/>
</dbReference>
<dbReference type="SUPFAM" id="SSF50182">
    <property type="entry name" value="Sm-like ribonucleoproteins"/>
    <property type="match status" value="1"/>
</dbReference>
<evidence type="ECO:0000256" key="3">
    <source>
        <dbReference type="ARBA" id="ARBA00022884"/>
    </source>
</evidence>